<keyword evidence="5 8" id="KW-1133">Transmembrane helix</keyword>
<protein>
    <submittedName>
        <fullName evidence="10">OmpA family protein</fullName>
    </submittedName>
</protein>
<accession>A0A9X7UYU5</accession>
<dbReference type="PANTHER" id="PTHR30329:SF20">
    <property type="entry name" value="EXPORTED PROTEIN"/>
    <property type="match status" value="1"/>
</dbReference>
<dbReference type="Proteomes" id="UP000596074">
    <property type="component" value="Chromosome"/>
</dbReference>
<sequence length="228" mass="25322">MKRPDPHRWLVSYADFMTLLCVFFIMLYAIELLDDEEGAAARSRLQTLFTALDDAFVPDPPVPVLPVAEGSGLLPLITDLRQVAQIIPETDDITVDGSADWISVSLNADLLFASGETEIRDEALPLLQRIAAELRQYPFPLNVQGHADDAPSRGRTNWELSSLRAASVVQNLALYGVAPQRMAAVGLSYYHPLVAAETAEARRKNRRVVIYMTQNTDESLWTRPSAEN</sequence>
<reference evidence="10 11" key="1">
    <citation type="submission" date="2019-11" db="EMBL/GenBank/DDBJ databases">
        <title>Venatorbacter sp. nov. a predator of Campylobacter and other Gram-negative bacteria.</title>
        <authorList>
            <person name="Saeedi A."/>
            <person name="Cummings N.J."/>
            <person name="Connerton I.F."/>
            <person name="Connerton P.L."/>
        </authorList>
    </citation>
    <scope>NUCLEOTIDE SEQUENCE [LARGE SCALE GENOMIC DNA]</scope>
    <source>
        <strain evidence="10">XL5</strain>
    </source>
</reference>
<organism evidence="10 11">
    <name type="scientific">Venatoribacter cucullus</name>
    <dbReference type="NCBI Taxonomy" id="2661630"/>
    <lineage>
        <taxon>Bacteria</taxon>
        <taxon>Pseudomonadati</taxon>
        <taxon>Pseudomonadota</taxon>
        <taxon>Gammaproteobacteria</taxon>
        <taxon>Oceanospirillales</taxon>
        <taxon>Oceanospirillaceae</taxon>
        <taxon>Venatoribacter</taxon>
    </lineage>
</organism>
<gene>
    <name evidence="10" type="ORF">GJQ55_09455</name>
</gene>
<evidence type="ECO:0000313" key="10">
    <source>
        <dbReference type="EMBL" id="QQD24670.1"/>
    </source>
</evidence>
<dbReference type="InterPro" id="IPR050330">
    <property type="entry name" value="Bact_OuterMem_StrucFunc"/>
</dbReference>
<dbReference type="InterPro" id="IPR025713">
    <property type="entry name" value="MotB-like_N_dom"/>
</dbReference>
<dbReference type="CDD" id="cd07185">
    <property type="entry name" value="OmpA_C-like"/>
    <property type="match status" value="1"/>
</dbReference>
<evidence type="ECO:0000256" key="2">
    <source>
        <dbReference type="ARBA" id="ARBA00008914"/>
    </source>
</evidence>
<dbReference type="EMBL" id="CP046056">
    <property type="protein sequence ID" value="QQD24670.1"/>
    <property type="molecule type" value="Genomic_DNA"/>
</dbReference>
<dbReference type="InterPro" id="IPR006665">
    <property type="entry name" value="OmpA-like"/>
</dbReference>
<evidence type="ECO:0000256" key="5">
    <source>
        <dbReference type="ARBA" id="ARBA00022989"/>
    </source>
</evidence>
<dbReference type="AlphaFoldDB" id="A0A9X7UYU5"/>
<evidence type="ECO:0000256" key="7">
    <source>
        <dbReference type="PROSITE-ProRule" id="PRU00473"/>
    </source>
</evidence>
<evidence type="ECO:0000259" key="9">
    <source>
        <dbReference type="PROSITE" id="PS51123"/>
    </source>
</evidence>
<dbReference type="RefSeq" id="WP_228344731.1">
    <property type="nucleotide sequence ID" value="NZ_CP046056.1"/>
</dbReference>
<dbReference type="GO" id="GO:0005886">
    <property type="term" value="C:plasma membrane"/>
    <property type="evidence" value="ECO:0007669"/>
    <property type="project" value="UniProtKB-SubCell"/>
</dbReference>
<keyword evidence="6 7" id="KW-0472">Membrane</keyword>
<dbReference type="Pfam" id="PF13677">
    <property type="entry name" value="MotB_plug"/>
    <property type="match status" value="1"/>
</dbReference>
<evidence type="ECO:0000256" key="3">
    <source>
        <dbReference type="ARBA" id="ARBA00022475"/>
    </source>
</evidence>
<dbReference type="InterPro" id="IPR036737">
    <property type="entry name" value="OmpA-like_sf"/>
</dbReference>
<dbReference type="SUPFAM" id="SSF103088">
    <property type="entry name" value="OmpA-like"/>
    <property type="match status" value="1"/>
</dbReference>
<feature type="domain" description="OmpA-like" evidence="9">
    <location>
        <begin position="99"/>
        <end position="216"/>
    </location>
</feature>
<dbReference type="KEGG" id="vcw:GJQ55_09455"/>
<evidence type="ECO:0000256" key="6">
    <source>
        <dbReference type="ARBA" id="ARBA00023136"/>
    </source>
</evidence>
<keyword evidence="11" id="KW-1185">Reference proteome</keyword>
<proteinExistence type="inferred from homology"/>
<dbReference type="Gene3D" id="3.30.1330.60">
    <property type="entry name" value="OmpA-like domain"/>
    <property type="match status" value="1"/>
</dbReference>
<keyword evidence="4 8" id="KW-0812">Transmembrane</keyword>
<evidence type="ECO:0000313" key="11">
    <source>
        <dbReference type="Proteomes" id="UP000596074"/>
    </source>
</evidence>
<name>A0A9X7UYU5_9GAMM</name>
<evidence type="ECO:0000256" key="4">
    <source>
        <dbReference type="ARBA" id="ARBA00022692"/>
    </source>
</evidence>
<feature type="transmembrane region" description="Helical" evidence="8">
    <location>
        <begin position="12"/>
        <end position="30"/>
    </location>
</feature>
<comment type="similarity">
    <text evidence="2">Belongs to the MotB family.</text>
</comment>
<evidence type="ECO:0000256" key="1">
    <source>
        <dbReference type="ARBA" id="ARBA00004162"/>
    </source>
</evidence>
<evidence type="ECO:0000256" key="8">
    <source>
        <dbReference type="SAM" id="Phobius"/>
    </source>
</evidence>
<dbReference type="Pfam" id="PF00691">
    <property type="entry name" value="OmpA"/>
    <property type="match status" value="1"/>
</dbReference>
<comment type="subcellular location">
    <subcellularLocation>
        <location evidence="1">Cell membrane</location>
        <topology evidence="1">Single-pass membrane protein</topology>
    </subcellularLocation>
</comment>
<dbReference type="PROSITE" id="PS51123">
    <property type="entry name" value="OMPA_2"/>
    <property type="match status" value="1"/>
</dbReference>
<dbReference type="PANTHER" id="PTHR30329">
    <property type="entry name" value="STATOR ELEMENT OF FLAGELLAR MOTOR COMPLEX"/>
    <property type="match status" value="1"/>
</dbReference>
<keyword evidence="3" id="KW-1003">Cell membrane</keyword>